<dbReference type="RefSeq" id="WP_142944250.1">
    <property type="nucleotide sequence ID" value="NZ_VIKR01000007.1"/>
</dbReference>
<gene>
    <name evidence="4" type="primary">dprA</name>
    <name evidence="4" type="ORF">FLL45_22160</name>
</gene>
<dbReference type="InterPro" id="IPR041614">
    <property type="entry name" value="DprA_WH"/>
</dbReference>
<evidence type="ECO:0000313" key="4">
    <source>
        <dbReference type="EMBL" id="TQV71033.1"/>
    </source>
</evidence>
<protein>
    <submittedName>
        <fullName evidence="4">DNA-protecting protein DprA</fullName>
    </submittedName>
</protein>
<dbReference type="NCBIfam" id="TIGR00732">
    <property type="entry name" value="dprA"/>
    <property type="match status" value="1"/>
</dbReference>
<dbReference type="Pfam" id="PF17782">
    <property type="entry name" value="WHD_DprA"/>
    <property type="match status" value="1"/>
</dbReference>
<evidence type="ECO:0000256" key="1">
    <source>
        <dbReference type="ARBA" id="ARBA00006525"/>
    </source>
</evidence>
<dbReference type="GO" id="GO:0009294">
    <property type="term" value="P:DNA-mediated transformation"/>
    <property type="evidence" value="ECO:0007669"/>
    <property type="project" value="InterPro"/>
</dbReference>
<organism evidence="4 5">
    <name type="scientific">Aliikangiella marina</name>
    <dbReference type="NCBI Taxonomy" id="1712262"/>
    <lineage>
        <taxon>Bacteria</taxon>
        <taxon>Pseudomonadati</taxon>
        <taxon>Pseudomonadota</taxon>
        <taxon>Gammaproteobacteria</taxon>
        <taxon>Oceanospirillales</taxon>
        <taxon>Pleioneaceae</taxon>
        <taxon>Aliikangiella</taxon>
    </lineage>
</organism>
<proteinExistence type="inferred from homology"/>
<dbReference type="SUPFAM" id="SSF47781">
    <property type="entry name" value="RuvA domain 2-like"/>
    <property type="match status" value="1"/>
</dbReference>
<reference evidence="4 5" key="1">
    <citation type="submission" date="2019-06" db="EMBL/GenBank/DDBJ databases">
        <title>Draft genome of Aliikangiella marina GYP-15.</title>
        <authorList>
            <person name="Wang G."/>
        </authorList>
    </citation>
    <scope>NUCLEOTIDE SEQUENCE [LARGE SCALE GENOMIC DNA]</scope>
    <source>
        <strain evidence="4 5">GYP-15</strain>
    </source>
</reference>
<dbReference type="InterPro" id="IPR010994">
    <property type="entry name" value="RuvA_2-like"/>
</dbReference>
<dbReference type="EMBL" id="VIKR01000007">
    <property type="protein sequence ID" value="TQV71033.1"/>
    <property type="molecule type" value="Genomic_DNA"/>
</dbReference>
<evidence type="ECO:0000313" key="5">
    <source>
        <dbReference type="Proteomes" id="UP000317839"/>
    </source>
</evidence>
<dbReference type="AlphaFoldDB" id="A0A545T1E5"/>
<feature type="domain" description="Smf/DprA SLOG" evidence="2">
    <location>
        <begin position="84"/>
        <end position="292"/>
    </location>
</feature>
<accession>A0A545T1E5</accession>
<dbReference type="SUPFAM" id="SSF102405">
    <property type="entry name" value="MCP/YpsA-like"/>
    <property type="match status" value="1"/>
</dbReference>
<sequence>MQHQEIEYLLALRKIKGVGKVTAHKLICHFGNATNLFNASAESLAEAGLKPPIIEQLVNQSSAFRLDADIESALEWVSTANRHIITFDSPFYPPLLAQTYDPPLILFIIGNPELLITPQLAVVGSRKPTVSGINHTQSFCSELADLGLTITSGLASGIDGEAHRAALNAGGKTIAVCGTGLNRVYPAHHRELAHQIAEEGLLVSEMLPNEKQSVASFPNRNRIIAGLSLGTLVVEAAEKSGTLVTARQAMEAGREVFAIPSSIHNPLSKGCHRLIKQGAKLTESINDIVEELPNFERTLINQSTPDKQPPLDFESAEFLKCIDYEVTSLDTIVTRSRLTVEAVTNKLLALELQGWVINSVGGYIRQ</sequence>
<dbReference type="OrthoDB" id="9785707at2"/>
<dbReference type="Pfam" id="PF02481">
    <property type="entry name" value="DNA_processg_A"/>
    <property type="match status" value="1"/>
</dbReference>
<dbReference type="PANTHER" id="PTHR43022">
    <property type="entry name" value="PROTEIN SMF"/>
    <property type="match status" value="1"/>
</dbReference>
<dbReference type="InterPro" id="IPR057666">
    <property type="entry name" value="DrpA_SLOG"/>
</dbReference>
<evidence type="ECO:0000259" key="3">
    <source>
        <dbReference type="Pfam" id="PF17782"/>
    </source>
</evidence>
<feature type="domain" description="DprA winged helix" evidence="3">
    <location>
        <begin position="303"/>
        <end position="359"/>
    </location>
</feature>
<dbReference type="Proteomes" id="UP000317839">
    <property type="component" value="Unassembled WGS sequence"/>
</dbReference>
<dbReference type="Gene3D" id="1.10.10.10">
    <property type="entry name" value="Winged helix-like DNA-binding domain superfamily/Winged helix DNA-binding domain"/>
    <property type="match status" value="1"/>
</dbReference>
<dbReference type="InterPro" id="IPR036388">
    <property type="entry name" value="WH-like_DNA-bd_sf"/>
</dbReference>
<keyword evidence="5" id="KW-1185">Reference proteome</keyword>
<comment type="similarity">
    <text evidence="1">Belongs to the DprA/Smf family.</text>
</comment>
<comment type="caution">
    <text evidence="4">The sequence shown here is derived from an EMBL/GenBank/DDBJ whole genome shotgun (WGS) entry which is preliminary data.</text>
</comment>
<dbReference type="InterPro" id="IPR003488">
    <property type="entry name" value="DprA"/>
</dbReference>
<name>A0A545T1E5_9GAMM</name>
<dbReference type="Gene3D" id="3.40.50.450">
    <property type="match status" value="1"/>
</dbReference>
<dbReference type="PANTHER" id="PTHR43022:SF1">
    <property type="entry name" value="PROTEIN SMF"/>
    <property type="match status" value="1"/>
</dbReference>
<evidence type="ECO:0000259" key="2">
    <source>
        <dbReference type="Pfam" id="PF02481"/>
    </source>
</evidence>